<dbReference type="Pfam" id="PF13675">
    <property type="entry name" value="PilJ"/>
    <property type="match status" value="1"/>
</dbReference>
<dbReference type="STRING" id="651661.SAMN05660293_03832"/>
<dbReference type="InterPro" id="IPR005467">
    <property type="entry name" value="His_kinase_dom"/>
</dbReference>
<evidence type="ECO:0000256" key="5">
    <source>
        <dbReference type="ARBA" id="ARBA00022679"/>
    </source>
</evidence>
<keyword evidence="11" id="KW-0902">Two-component regulatory system</keyword>
<evidence type="ECO:0000313" key="16">
    <source>
        <dbReference type="EMBL" id="SKC05129.1"/>
    </source>
</evidence>
<keyword evidence="13" id="KW-0175">Coiled coil</keyword>
<protein>
    <recommendedName>
        <fullName evidence="3">histidine kinase</fullName>
        <ecNumber evidence="3">2.7.13.3</ecNumber>
    </recommendedName>
</protein>
<dbReference type="Gene3D" id="3.30.565.10">
    <property type="entry name" value="Histidine kinase-like ATPase, C-terminal domain"/>
    <property type="match status" value="1"/>
</dbReference>
<dbReference type="InterPro" id="IPR036890">
    <property type="entry name" value="HATPase_C_sf"/>
</dbReference>
<organism evidence="16 17">
    <name type="scientific">Dyadobacter psychrophilus</name>
    <dbReference type="NCBI Taxonomy" id="651661"/>
    <lineage>
        <taxon>Bacteria</taxon>
        <taxon>Pseudomonadati</taxon>
        <taxon>Bacteroidota</taxon>
        <taxon>Cytophagia</taxon>
        <taxon>Cytophagales</taxon>
        <taxon>Spirosomataceae</taxon>
        <taxon>Dyadobacter</taxon>
    </lineage>
</organism>
<evidence type="ECO:0000256" key="11">
    <source>
        <dbReference type="ARBA" id="ARBA00023012"/>
    </source>
</evidence>
<dbReference type="InterPro" id="IPR050482">
    <property type="entry name" value="Sensor_HK_TwoCompSys"/>
</dbReference>
<name>A0A1T5G9Q8_9BACT</name>
<evidence type="ECO:0000256" key="9">
    <source>
        <dbReference type="ARBA" id="ARBA00022840"/>
    </source>
</evidence>
<dbReference type="GO" id="GO:0046983">
    <property type="term" value="F:protein dimerization activity"/>
    <property type="evidence" value="ECO:0007669"/>
    <property type="project" value="InterPro"/>
</dbReference>
<accession>A0A1T5G9Q8</accession>
<keyword evidence="7" id="KW-0547">Nucleotide-binding</keyword>
<evidence type="ECO:0000256" key="2">
    <source>
        <dbReference type="ARBA" id="ARBA00004141"/>
    </source>
</evidence>
<dbReference type="CDD" id="cd16917">
    <property type="entry name" value="HATPase_UhpB-NarQ-NarX-like"/>
    <property type="match status" value="1"/>
</dbReference>
<evidence type="ECO:0000256" key="6">
    <source>
        <dbReference type="ARBA" id="ARBA00022692"/>
    </source>
</evidence>
<dbReference type="InterPro" id="IPR011712">
    <property type="entry name" value="Sig_transdc_His_kin_sub3_dim/P"/>
</dbReference>
<dbReference type="GO" id="GO:0005524">
    <property type="term" value="F:ATP binding"/>
    <property type="evidence" value="ECO:0007669"/>
    <property type="project" value="UniProtKB-KW"/>
</dbReference>
<dbReference type="PROSITE" id="PS50109">
    <property type="entry name" value="HIS_KIN"/>
    <property type="match status" value="1"/>
</dbReference>
<feature type="transmembrane region" description="Helical" evidence="14">
    <location>
        <begin position="185"/>
        <end position="207"/>
    </location>
</feature>
<dbReference type="AlphaFoldDB" id="A0A1T5G9Q8"/>
<evidence type="ECO:0000256" key="3">
    <source>
        <dbReference type="ARBA" id="ARBA00012438"/>
    </source>
</evidence>
<evidence type="ECO:0000256" key="4">
    <source>
        <dbReference type="ARBA" id="ARBA00022553"/>
    </source>
</evidence>
<comment type="subcellular location">
    <subcellularLocation>
        <location evidence="2">Membrane</location>
        <topology evidence="2">Multi-pass membrane protein</topology>
    </subcellularLocation>
</comment>
<dbReference type="GO" id="GO:0016020">
    <property type="term" value="C:membrane"/>
    <property type="evidence" value="ECO:0007669"/>
    <property type="project" value="UniProtKB-SubCell"/>
</dbReference>
<feature type="transmembrane region" description="Helical" evidence="14">
    <location>
        <begin position="15"/>
        <end position="34"/>
    </location>
</feature>
<dbReference type="InterPro" id="IPR003594">
    <property type="entry name" value="HATPase_dom"/>
</dbReference>
<keyword evidence="5" id="KW-0808">Transferase</keyword>
<keyword evidence="12 14" id="KW-0472">Membrane</keyword>
<sequence>MERLDKSVASSLTRFYIVALCVVAMLTISGLFLIRRTINNLNHDSRMVNVAGRQRMLSQRLTKLAILNVGQMKHSDSTQFNALVKIWKESHENLANKKLPVENGLVTWKSAALDSMFLDLMPVFDSIYLNFLLVNDSTIAVPQKQQALSQILEKEPLFLAKMDKIVFQFDKESFQRLENLERIEWILDIMTILVLFAEGILIFRPVVNTTRRVVKMLTESENALQLSNQKLKEANNQLLEAQNELLRVEEEKYELQLAEDRIRASALIEGQEEERKRFALELHDGIGQMLTGLKLHAEKLKSVQFHDEKNQKRFEQLVTLIQDIIQTTRQISFNLMPSVLSDFGLNAALRLLCEQTAELSGIKIEFDGDVNKRIEMNRPMEIGLYRIAQEALNNAVKHANADKIKIKLEQNKNRIILEITDDGKGFLISNLKSEDGLFLTRNGMENIRTRTQLLNGEMEIVSKVDSGTNLIVRVDL</sequence>
<dbReference type="PANTHER" id="PTHR24421:SF10">
    <property type="entry name" value="NITRATE_NITRITE SENSOR PROTEIN NARQ"/>
    <property type="match status" value="1"/>
</dbReference>
<gene>
    <name evidence="16" type="ORF">SAMN05660293_03832</name>
</gene>
<evidence type="ECO:0000256" key="7">
    <source>
        <dbReference type="ARBA" id="ARBA00022741"/>
    </source>
</evidence>
<dbReference type="EMBL" id="FUZA01000005">
    <property type="protein sequence ID" value="SKC05129.1"/>
    <property type="molecule type" value="Genomic_DNA"/>
</dbReference>
<dbReference type="PANTHER" id="PTHR24421">
    <property type="entry name" value="NITRATE/NITRITE SENSOR PROTEIN NARX-RELATED"/>
    <property type="match status" value="1"/>
</dbReference>
<evidence type="ECO:0000256" key="14">
    <source>
        <dbReference type="SAM" id="Phobius"/>
    </source>
</evidence>
<dbReference type="Pfam" id="PF02518">
    <property type="entry name" value="HATPase_c"/>
    <property type="match status" value="1"/>
</dbReference>
<keyword evidence="4" id="KW-0597">Phosphoprotein</keyword>
<keyword evidence="8 16" id="KW-0418">Kinase</keyword>
<dbReference type="Proteomes" id="UP000190897">
    <property type="component" value="Unassembled WGS sequence"/>
</dbReference>
<keyword evidence="10 14" id="KW-1133">Transmembrane helix</keyword>
<evidence type="ECO:0000256" key="8">
    <source>
        <dbReference type="ARBA" id="ARBA00022777"/>
    </source>
</evidence>
<evidence type="ECO:0000259" key="15">
    <source>
        <dbReference type="PROSITE" id="PS50109"/>
    </source>
</evidence>
<dbReference type="SUPFAM" id="SSF55874">
    <property type="entry name" value="ATPase domain of HSP90 chaperone/DNA topoisomerase II/histidine kinase"/>
    <property type="match status" value="1"/>
</dbReference>
<evidence type="ECO:0000256" key="12">
    <source>
        <dbReference type="ARBA" id="ARBA00023136"/>
    </source>
</evidence>
<comment type="catalytic activity">
    <reaction evidence="1">
        <text>ATP + protein L-histidine = ADP + protein N-phospho-L-histidine.</text>
        <dbReference type="EC" id="2.7.13.3"/>
    </reaction>
</comment>
<dbReference type="RefSeq" id="WP_082216339.1">
    <property type="nucleotide sequence ID" value="NZ_FUZA01000005.1"/>
</dbReference>
<dbReference type="Gene3D" id="1.20.5.1930">
    <property type="match status" value="1"/>
</dbReference>
<feature type="coiled-coil region" evidence="13">
    <location>
        <begin position="217"/>
        <end position="258"/>
    </location>
</feature>
<reference evidence="17" key="1">
    <citation type="submission" date="2017-02" db="EMBL/GenBank/DDBJ databases">
        <authorList>
            <person name="Varghese N."/>
            <person name="Submissions S."/>
        </authorList>
    </citation>
    <scope>NUCLEOTIDE SEQUENCE [LARGE SCALE GENOMIC DNA]</scope>
    <source>
        <strain evidence="17">DSM 22270</strain>
    </source>
</reference>
<evidence type="ECO:0000256" key="13">
    <source>
        <dbReference type="SAM" id="Coils"/>
    </source>
</evidence>
<feature type="domain" description="Histidine kinase" evidence="15">
    <location>
        <begin position="277"/>
        <end position="476"/>
    </location>
</feature>
<keyword evidence="6 14" id="KW-0812">Transmembrane</keyword>
<dbReference type="GO" id="GO:0000155">
    <property type="term" value="F:phosphorelay sensor kinase activity"/>
    <property type="evidence" value="ECO:0007669"/>
    <property type="project" value="InterPro"/>
</dbReference>
<dbReference type="EC" id="2.7.13.3" evidence="3"/>
<dbReference type="Pfam" id="PF07730">
    <property type="entry name" value="HisKA_3"/>
    <property type="match status" value="1"/>
</dbReference>
<keyword evidence="9" id="KW-0067">ATP-binding</keyword>
<keyword evidence="17" id="KW-1185">Reference proteome</keyword>
<evidence type="ECO:0000313" key="17">
    <source>
        <dbReference type="Proteomes" id="UP000190897"/>
    </source>
</evidence>
<evidence type="ECO:0000256" key="10">
    <source>
        <dbReference type="ARBA" id="ARBA00022989"/>
    </source>
</evidence>
<dbReference type="InterPro" id="IPR029095">
    <property type="entry name" value="NarX-like_N"/>
</dbReference>
<dbReference type="OrthoDB" id="9760839at2"/>
<proteinExistence type="predicted"/>
<evidence type="ECO:0000256" key="1">
    <source>
        <dbReference type="ARBA" id="ARBA00000085"/>
    </source>
</evidence>